<dbReference type="GO" id="GO:0005829">
    <property type="term" value="C:cytosol"/>
    <property type="evidence" value="ECO:0007669"/>
    <property type="project" value="TreeGrafter"/>
</dbReference>
<dbReference type="GO" id="GO:0010181">
    <property type="term" value="F:FMN binding"/>
    <property type="evidence" value="ECO:0007669"/>
    <property type="project" value="TreeGrafter"/>
</dbReference>
<keyword evidence="3" id="KW-1185">Reference proteome</keyword>
<dbReference type="PANTHER" id="PTHR30543:SF21">
    <property type="entry name" value="NAD(P)H-DEPENDENT FMN REDUCTASE LOT6"/>
    <property type="match status" value="1"/>
</dbReference>
<sequence>MKPRLTLALIYGSARDGRFCETVADWLLRHLPDMIEADILTVDPAHLNAGSSMARTEVERRIGRDLARADGFLVVTPEYNHGYPAALKELIDCYQKPWSAKPVAFVSYGGVSGGLRAVEQLRQVFAEVGAATTRETVSFANAWEQFDAEGNPRAPEDVLRRLRALVVQLDWWMTTLKHGRDTVVFREVA</sequence>
<dbReference type="AlphaFoldDB" id="A0A7W9YVN0"/>
<gene>
    <name evidence="2" type="ORF">HNQ75_000414</name>
</gene>
<evidence type="ECO:0000259" key="1">
    <source>
        <dbReference type="Pfam" id="PF03358"/>
    </source>
</evidence>
<evidence type="ECO:0000313" key="2">
    <source>
        <dbReference type="EMBL" id="MBB6178471.1"/>
    </source>
</evidence>
<proteinExistence type="predicted"/>
<name>A0A7W9YVN0_9HYPH</name>
<dbReference type="Proteomes" id="UP000535501">
    <property type="component" value="Unassembled WGS sequence"/>
</dbReference>
<organism evidence="2 3">
    <name type="scientific">Pseudorhizobium flavum</name>
    <dbReference type="NCBI Taxonomy" id="1335061"/>
    <lineage>
        <taxon>Bacteria</taxon>
        <taxon>Pseudomonadati</taxon>
        <taxon>Pseudomonadota</taxon>
        <taxon>Alphaproteobacteria</taxon>
        <taxon>Hyphomicrobiales</taxon>
        <taxon>Rhizobiaceae</taxon>
        <taxon>Rhizobium/Agrobacterium group</taxon>
        <taxon>Pseudorhizobium</taxon>
    </lineage>
</organism>
<dbReference type="Pfam" id="PF03358">
    <property type="entry name" value="FMN_red"/>
    <property type="match status" value="1"/>
</dbReference>
<dbReference type="SUPFAM" id="SSF52218">
    <property type="entry name" value="Flavoproteins"/>
    <property type="match status" value="1"/>
</dbReference>
<dbReference type="GO" id="GO:0016491">
    <property type="term" value="F:oxidoreductase activity"/>
    <property type="evidence" value="ECO:0007669"/>
    <property type="project" value="InterPro"/>
</dbReference>
<accession>A0A7W9YVN0</accession>
<reference evidence="2 3" key="1">
    <citation type="submission" date="2020-08" db="EMBL/GenBank/DDBJ databases">
        <title>Genomic Encyclopedia of Type Strains, Phase IV (KMG-IV): sequencing the most valuable type-strain genomes for metagenomic binning, comparative biology and taxonomic classification.</title>
        <authorList>
            <person name="Goeker M."/>
        </authorList>
    </citation>
    <scope>NUCLEOTIDE SEQUENCE [LARGE SCALE GENOMIC DNA]</scope>
    <source>
        <strain evidence="2 3">DSM 102134</strain>
    </source>
</reference>
<comment type="caution">
    <text evidence="2">The sequence shown here is derived from an EMBL/GenBank/DDBJ whole genome shotgun (WGS) entry which is preliminary data.</text>
</comment>
<dbReference type="PANTHER" id="PTHR30543">
    <property type="entry name" value="CHROMATE REDUCTASE"/>
    <property type="match status" value="1"/>
</dbReference>
<feature type="domain" description="NADPH-dependent FMN reductase-like" evidence="1">
    <location>
        <begin position="7"/>
        <end position="144"/>
    </location>
</feature>
<dbReference type="InterPro" id="IPR005025">
    <property type="entry name" value="FMN_Rdtase-like_dom"/>
</dbReference>
<dbReference type="RefSeq" id="WP_077546747.1">
    <property type="nucleotide sequence ID" value="NZ_CANLQM010000001.1"/>
</dbReference>
<dbReference type="Gene3D" id="3.40.50.360">
    <property type="match status" value="1"/>
</dbReference>
<evidence type="ECO:0000313" key="3">
    <source>
        <dbReference type="Proteomes" id="UP000535501"/>
    </source>
</evidence>
<dbReference type="InterPro" id="IPR050712">
    <property type="entry name" value="NAD(P)H-dep_reductase"/>
</dbReference>
<dbReference type="EMBL" id="JACHEJ010000001">
    <property type="protein sequence ID" value="MBB6178471.1"/>
    <property type="molecule type" value="Genomic_DNA"/>
</dbReference>
<protein>
    <submittedName>
        <fullName evidence="2">NAD(P)H-dependent FMN reductase</fullName>
    </submittedName>
</protein>
<dbReference type="InterPro" id="IPR029039">
    <property type="entry name" value="Flavoprotein-like_sf"/>
</dbReference>